<dbReference type="AlphaFoldDB" id="A0AAV5LHE8"/>
<accession>A0AAV5LHE8</accession>
<sequence>MVLPSAVPGRGNSDQISPSPDANAHHISIEKKGAETMLAEARGSCSSVGKKRKLSRLQKAKEEFKRMKAAVKEKREETDQMQQQLMAETAKMEAAAERFESELAHGWAENELMMEQNLQDQHLLMLCWGYIS</sequence>
<evidence type="ECO:0000256" key="1">
    <source>
        <dbReference type="SAM" id="Coils"/>
    </source>
</evidence>
<protein>
    <submittedName>
        <fullName evidence="3">Uncharacterized protein</fullName>
    </submittedName>
</protein>
<dbReference type="EMBL" id="BPVZ01000114">
    <property type="protein sequence ID" value="GKV36072.1"/>
    <property type="molecule type" value="Genomic_DNA"/>
</dbReference>
<evidence type="ECO:0000313" key="3">
    <source>
        <dbReference type="EMBL" id="GKV36072.1"/>
    </source>
</evidence>
<dbReference type="Proteomes" id="UP001054252">
    <property type="component" value="Unassembled WGS sequence"/>
</dbReference>
<proteinExistence type="predicted"/>
<evidence type="ECO:0000313" key="4">
    <source>
        <dbReference type="Proteomes" id="UP001054252"/>
    </source>
</evidence>
<comment type="caution">
    <text evidence="3">The sequence shown here is derived from an EMBL/GenBank/DDBJ whole genome shotgun (WGS) entry which is preliminary data.</text>
</comment>
<name>A0AAV5LHE8_9ROSI</name>
<gene>
    <name evidence="3" type="ORF">SLEP1_g44247</name>
</gene>
<keyword evidence="4" id="KW-1185">Reference proteome</keyword>
<keyword evidence="1" id="KW-0175">Coiled coil</keyword>
<organism evidence="3 4">
    <name type="scientific">Rubroshorea leprosula</name>
    <dbReference type="NCBI Taxonomy" id="152421"/>
    <lineage>
        <taxon>Eukaryota</taxon>
        <taxon>Viridiplantae</taxon>
        <taxon>Streptophyta</taxon>
        <taxon>Embryophyta</taxon>
        <taxon>Tracheophyta</taxon>
        <taxon>Spermatophyta</taxon>
        <taxon>Magnoliopsida</taxon>
        <taxon>eudicotyledons</taxon>
        <taxon>Gunneridae</taxon>
        <taxon>Pentapetalae</taxon>
        <taxon>rosids</taxon>
        <taxon>malvids</taxon>
        <taxon>Malvales</taxon>
        <taxon>Dipterocarpaceae</taxon>
        <taxon>Rubroshorea</taxon>
    </lineage>
</organism>
<feature type="coiled-coil region" evidence="1">
    <location>
        <begin position="50"/>
        <end position="102"/>
    </location>
</feature>
<evidence type="ECO:0000256" key="2">
    <source>
        <dbReference type="SAM" id="MobiDB-lite"/>
    </source>
</evidence>
<reference evidence="3 4" key="1">
    <citation type="journal article" date="2021" name="Commun. Biol.">
        <title>The genome of Shorea leprosula (Dipterocarpaceae) highlights the ecological relevance of drought in aseasonal tropical rainforests.</title>
        <authorList>
            <person name="Ng K.K.S."/>
            <person name="Kobayashi M.J."/>
            <person name="Fawcett J.A."/>
            <person name="Hatakeyama M."/>
            <person name="Paape T."/>
            <person name="Ng C.H."/>
            <person name="Ang C.C."/>
            <person name="Tnah L.H."/>
            <person name="Lee C.T."/>
            <person name="Nishiyama T."/>
            <person name="Sese J."/>
            <person name="O'Brien M.J."/>
            <person name="Copetti D."/>
            <person name="Mohd Noor M.I."/>
            <person name="Ong R.C."/>
            <person name="Putra M."/>
            <person name="Sireger I.Z."/>
            <person name="Indrioko S."/>
            <person name="Kosugi Y."/>
            <person name="Izuno A."/>
            <person name="Isagi Y."/>
            <person name="Lee S.L."/>
            <person name="Shimizu K.K."/>
        </authorList>
    </citation>
    <scope>NUCLEOTIDE SEQUENCE [LARGE SCALE GENOMIC DNA]</scope>
    <source>
        <strain evidence="3">214</strain>
    </source>
</reference>
<feature type="region of interest" description="Disordered" evidence="2">
    <location>
        <begin position="1"/>
        <end position="25"/>
    </location>
</feature>